<keyword evidence="1" id="KW-1133">Transmembrane helix</keyword>
<dbReference type="Proteomes" id="UP000199045">
    <property type="component" value="Unassembled WGS sequence"/>
</dbReference>
<sequence length="58" mass="6765">MASANLVHLIVEIWNIHFVIIKLRNKFLVQLVWILIEILAIADDLLYVTTKYSPFSPK</sequence>
<keyword evidence="1" id="KW-0812">Transmembrane</keyword>
<evidence type="ECO:0000313" key="2">
    <source>
        <dbReference type="EMBL" id="SDF54798.1"/>
    </source>
</evidence>
<protein>
    <submittedName>
        <fullName evidence="2">Uncharacterized protein</fullName>
    </submittedName>
</protein>
<dbReference type="STRING" id="104663.SAMN04488121_102237"/>
<evidence type="ECO:0000313" key="3">
    <source>
        <dbReference type="Proteomes" id="UP000199045"/>
    </source>
</evidence>
<name>A0A1G7LZ12_CHIFI</name>
<dbReference type="EMBL" id="FNBN01000002">
    <property type="protein sequence ID" value="SDF54798.1"/>
    <property type="molecule type" value="Genomic_DNA"/>
</dbReference>
<keyword evidence="1" id="KW-0472">Membrane</keyword>
<gene>
    <name evidence="2" type="ORF">SAMN04488121_102237</name>
</gene>
<accession>A0A1G7LZ12</accession>
<organism evidence="2 3">
    <name type="scientific">Chitinophaga filiformis</name>
    <name type="common">Myxococcus filiformis</name>
    <name type="synonym">Flexibacter filiformis</name>
    <dbReference type="NCBI Taxonomy" id="104663"/>
    <lineage>
        <taxon>Bacteria</taxon>
        <taxon>Pseudomonadati</taxon>
        <taxon>Bacteroidota</taxon>
        <taxon>Chitinophagia</taxon>
        <taxon>Chitinophagales</taxon>
        <taxon>Chitinophagaceae</taxon>
        <taxon>Chitinophaga</taxon>
    </lineage>
</organism>
<dbReference type="AlphaFoldDB" id="A0A1G7LZ12"/>
<proteinExistence type="predicted"/>
<reference evidence="2 3" key="1">
    <citation type="submission" date="2016-10" db="EMBL/GenBank/DDBJ databases">
        <authorList>
            <person name="de Groot N.N."/>
        </authorList>
    </citation>
    <scope>NUCLEOTIDE SEQUENCE [LARGE SCALE GENOMIC DNA]</scope>
    <source>
        <strain evidence="2 3">DSM 527</strain>
    </source>
</reference>
<evidence type="ECO:0000256" key="1">
    <source>
        <dbReference type="SAM" id="Phobius"/>
    </source>
</evidence>
<feature type="transmembrane region" description="Helical" evidence="1">
    <location>
        <begin position="27"/>
        <end position="48"/>
    </location>
</feature>